<dbReference type="RefSeq" id="WP_132504901.1">
    <property type="nucleotide sequence ID" value="NZ_SMKP01000009.1"/>
</dbReference>
<evidence type="ECO:0000313" key="2">
    <source>
        <dbReference type="EMBL" id="TDD24782.1"/>
    </source>
</evidence>
<feature type="region of interest" description="Disordered" evidence="1">
    <location>
        <begin position="1"/>
        <end position="24"/>
    </location>
</feature>
<keyword evidence="3" id="KW-1185">Reference proteome</keyword>
<dbReference type="Proteomes" id="UP000294543">
    <property type="component" value="Unassembled WGS sequence"/>
</dbReference>
<reference evidence="2 3" key="1">
    <citation type="submission" date="2019-03" db="EMBL/GenBank/DDBJ databases">
        <title>Draft genome sequences of novel Actinobacteria.</title>
        <authorList>
            <person name="Sahin N."/>
            <person name="Ay H."/>
            <person name="Saygin H."/>
        </authorList>
    </citation>
    <scope>NUCLEOTIDE SEQUENCE [LARGE SCALE GENOMIC DNA]</scope>
    <source>
        <strain evidence="2 3">KC712</strain>
    </source>
</reference>
<evidence type="ECO:0000256" key="1">
    <source>
        <dbReference type="SAM" id="MobiDB-lite"/>
    </source>
</evidence>
<evidence type="ECO:0000313" key="3">
    <source>
        <dbReference type="Proteomes" id="UP000294543"/>
    </source>
</evidence>
<gene>
    <name evidence="2" type="ORF">E1294_04955</name>
</gene>
<protein>
    <submittedName>
        <fullName evidence="2">Uncharacterized protein</fullName>
    </submittedName>
</protein>
<sequence length="77" mass="8643">MGEDKVHQPSAHIIGQSHARPDDTSTVNYHLAHLSALLSWSTAQTPEGLLRHGDPPCRSPRSPRSPKRWPTPKYVPW</sequence>
<organism evidence="2 3">
    <name type="scientific">Nonomuraea diastatica</name>
    <dbReference type="NCBI Taxonomy" id="1848329"/>
    <lineage>
        <taxon>Bacteria</taxon>
        <taxon>Bacillati</taxon>
        <taxon>Actinomycetota</taxon>
        <taxon>Actinomycetes</taxon>
        <taxon>Streptosporangiales</taxon>
        <taxon>Streptosporangiaceae</taxon>
        <taxon>Nonomuraea</taxon>
    </lineage>
</organism>
<dbReference type="EMBL" id="SMKP01000009">
    <property type="protein sequence ID" value="TDD24782.1"/>
    <property type="molecule type" value="Genomic_DNA"/>
</dbReference>
<comment type="caution">
    <text evidence="2">The sequence shown here is derived from an EMBL/GenBank/DDBJ whole genome shotgun (WGS) entry which is preliminary data.</text>
</comment>
<dbReference type="AlphaFoldDB" id="A0A4R4X3H2"/>
<proteinExistence type="predicted"/>
<name>A0A4R4X3H2_9ACTN</name>
<accession>A0A4R4X3H2</accession>
<feature type="region of interest" description="Disordered" evidence="1">
    <location>
        <begin position="46"/>
        <end position="77"/>
    </location>
</feature>